<keyword evidence="4 6" id="KW-1133">Transmembrane helix</keyword>
<sequence>MGGGQITLQQIIEVILSIFLPPLAVCLHGGDECCLHFFLSIVLTMLGFLPGVLHALWYCFYKQY</sequence>
<evidence type="ECO:0000256" key="6">
    <source>
        <dbReference type="SAM" id="Phobius"/>
    </source>
</evidence>
<dbReference type="Pfam" id="PF01679">
    <property type="entry name" value="Pmp3"/>
    <property type="match status" value="1"/>
</dbReference>
<dbReference type="PANTHER" id="PTHR21659">
    <property type="entry name" value="HYDROPHOBIC PROTEIN RCI2 LOW TEMPERATURE AND SALT RESPONSIVE PROTEIN LTI6 -RELATED"/>
    <property type="match status" value="1"/>
</dbReference>
<reference evidence="7 9" key="1">
    <citation type="submission" date="2020-08" db="EMBL/GenBank/DDBJ databases">
        <authorList>
            <person name="Koutsovoulos G."/>
            <person name="Danchin GJ E."/>
        </authorList>
    </citation>
    <scope>NUCLEOTIDE SEQUENCE [LARGE SCALE GENOMIC DNA]</scope>
</reference>
<dbReference type="InterPro" id="IPR000612">
    <property type="entry name" value="PMP3"/>
</dbReference>
<gene>
    <name evidence="7" type="ORF">MENT_LOCUS43111</name>
    <name evidence="8" type="ORF">MENT_LOCUS61437</name>
</gene>
<dbReference type="EMBL" id="CAJEWN010000801">
    <property type="protein sequence ID" value="CAD2190328.1"/>
    <property type="molecule type" value="Genomic_DNA"/>
</dbReference>
<evidence type="ECO:0000313" key="8">
    <source>
        <dbReference type="EMBL" id="CAD2207502.1"/>
    </source>
</evidence>
<feature type="transmembrane region" description="Helical" evidence="6">
    <location>
        <begin position="12"/>
        <end position="30"/>
    </location>
</feature>
<dbReference type="OrthoDB" id="2802411at2759"/>
<evidence type="ECO:0000256" key="5">
    <source>
        <dbReference type="ARBA" id="ARBA00023136"/>
    </source>
</evidence>
<dbReference type="Proteomes" id="UP000580250">
    <property type="component" value="Unassembled WGS sequence"/>
</dbReference>
<dbReference type="PROSITE" id="PS01309">
    <property type="entry name" value="UPF0057"/>
    <property type="match status" value="1"/>
</dbReference>
<organism evidence="7 9">
    <name type="scientific">Meloidogyne enterolobii</name>
    <name type="common">Root-knot nematode worm</name>
    <name type="synonym">Meloidogyne mayaguensis</name>
    <dbReference type="NCBI Taxonomy" id="390850"/>
    <lineage>
        <taxon>Eukaryota</taxon>
        <taxon>Metazoa</taxon>
        <taxon>Ecdysozoa</taxon>
        <taxon>Nematoda</taxon>
        <taxon>Chromadorea</taxon>
        <taxon>Rhabditida</taxon>
        <taxon>Tylenchina</taxon>
        <taxon>Tylenchomorpha</taxon>
        <taxon>Tylenchoidea</taxon>
        <taxon>Meloidogynidae</taxon>
        <taxon>Meloidogyninae</taxon>
        <taxon>Meloidogyne</taxon>
    </lineage>
</organism>
<comment type="subcellular location">
    <subcellularLocation>
        <location evidence="1">Membrane</location>
    </subcellularLocation>
</comment>
<dbReference type="EMBL" id="CAJEWN010003389">
    <property type="protein sequence ID" value="CAD2207502.1"/>
    <property type="molecule type" value="Genomic_DNA"/>
</dbReference>
<keyword evidence="3 6" id="KW-0812">Transmembrane</keyword>
<evidence type="ECO:0000313" key="7">
    <source>
        <dbReference type="EMBL" id="CAD2190328.1"/>
    </source>
</evidence>
<evidence type="ECO:0000256" key="4">
    <source>
        <dbReference type="ARBA" id="ARBA00022989"/>
    </source>
</evidence>
<evidence type="ECO:0000313" key="9">
    <source>
        <dbReference type="Proteomes" id="UP000580250"/>
    </source>
</evidence>
<comment type="caution">
    <text evidence="7">The sequence shown here is derived from an EMBL/GenBank/DDBJ whole genome shotgun (WGS) entry which is preliminary data.</text>
</comment>
<proteinExistence type="inferred from homology"/>
<comment type="similarity">
    <text evidence="2">Belongs to the UPF0057 (PMP3) family.</text>
</comment>
<dbReference type="AlphaFoldDB" id="A0A6V7WTH0"/>
<evidence type="ECO:0000256" key="2">
    <source>
        <dbReference type="ARBA" id="ARBA00009530"/>
    </source>
</evidence>
<evidence type="ECO:0000256" key="3">
    <source>
        <dbReference type="ARBA" id="ARBA00022692"/>
    </source>
</evidence>
<keyword evidence="5 6" id="KW-0472">Membrane</keyword>
<dbReference type="PANTHER" id="PTHR21659:SF42">
    <property type="entry name" value="UPF0057 MEMBRANE PROTEIN ZK632.10-RELATED"/>
    <property type="match status" value="1"/>
</dbReference>
<accession>A0A6V7WTH0</accession>
<protein>
    <submittedName>
        <fullName evidence="7">Uncharacterized protein</fullName>
    </submittedName>
</protein>
<dbReference type="GO" id="GO:0016020">
    <property type="term" value="C:membrane"/>
    <property type="evidence" value="ECO:0007669"/>
    <property type="project" value="UniProtKB-SubCell"/>
</dbReference>
<feature type="transmembrane region" description="Helical" evidence="6">
    <location>
        <begin position="36"/>
        <end position="60"/>
    </location>
</feature>
<name>A0A6V7WTH0_MELEN</name>
<evidence type="ECO:0000256" key="1">
    <source>
        <dbReference type="ARBA" id="ARBA00004370"/>
    </source>
</evidence>